<keyword evidence="9" id="KW-0460">Magnesium</keyword>
<dbReference type="InterPro" id="IPR016064">
    <property type="entry name" value="NAD/diacylglycerol_kinase_sf"/>
</dbReference>
<evidence type="ECO:0000313" key="14">
    <source>
        <dbReference type="EMBL" id="MEQ2558256.1"/>
    </source>
</evidence>
<evidence type="ECO:0000256" key="4">
    <source>
        <dbReference type="ARBA" id="ARBA00022679"/>
    </source>
</evidence>
<keyword evidence="4" id="KW-0808">Transferase</keyword>
<keyword evidence="5" id="KW-0479">Metal-binding</keyword>
<accession>A0ABV1HEX3</accession>
<keyword evidence="10" id="KW-0443">Lipid metabolism</keyword>
<keyword evidence="15" id="KW-1185">Reference proteome</keyword>
<proteinExistence type="inferred from homology"/>
<keyword evidence="6" id="KW-0547">Nucleotide-binding</keyword>
<comment type="similarity">
    <text evidence="2">Belongs to the diacylglycerol/lipid kinase family.</text>
</comment>
<reference evidence="14 15" key="1">
    <citation type="submission" date="2024-03" db="EMBL/GenBank/DDBJ databases">
        <title>Human intestinal bacterial collection.</title>
        <authorList>
            <person name="Pauvert C."/>
            <person name="Hitch T.C.A."/>
            <person name="Clavel T."/>
        </authorList>
    </citation>
    <scope>NUCLEOTIDE SEQUENCE [LARGE SCALE GENOMIC DNA]</scope>
    <source>
        <strain evidence="14 15">CLA-AA-H185</strain>
    </source>
</reference>
<keyword evidence="12" id="KW-1208">Phospholipid metabolism</keyword>
<dbReference type="PANTHER" id="PTHR12358">
    <property type="entry name" value="SPHINGOSINE KINASE"/>
    <property type="match status" value="1"/>
</dbReference>
<dbReference type="InterPro" id="IPR005218">
    <property type="entry name" value="Diacylglycerol/lipid_kinase"/>
</dbReference>
<comment type="cofactor">
    <cofactor evidence="1">
        <name>Mg(2+)</name>
        <dbReference type="ChEBI" id="CHEBI:18420"/>
    </cofactor>
</comment>
<dbReference type="InterPro" id="IPR045540">
    <property type="entry name" value="YegS/DAGK_C"/>
</dbReference>
<dbReference type="NCBIfam" id="TIGR00147">
    <property type="entry name" value="YegS/Rv2252/BmrU family lipid kinase"/>
    <property type="match status" value="1"/>
</dbReference>
<evidence type="ECO:0000256" key="8">
    <source>
        <dbReference type="ARBA" id="ARBA00022840"/>
    </source>
</evidence>
<evidence type="ECO:0000256" key="12">
    <source>
        <dbReference type="ARBA" id="ARBA00023264"/>
    </source>
</evidence>
<keyword evidence="7 14" id="KW-0418">Kinase</keyword>
<evidence type="ECO:0000256" key="5">
    <source>
        <dbReference type="ARBA" id="ARBA00022723"/>
    </source>
</evidence>
<evidence type="ECO:0000256" key="3">
    <source>
        <dbReference type="ARBA" id="ARBA00022516"/>
    </source>
</evidence>
<dbReference type="EMBL" id="JBBMEX010000010">
    <property type="protein sequence ID" value="MEQ2558256.1"/>
    <property type="molecule type" value="Genomic_DNA"/>
</dbReference>
<keyword evidence="3" id="KW-0444">Lipid biosynthesis</keyword>
<keyword evidence="11" id="KW-0594">Phospholipid biosynthesis</keyword>
<evidence type="ECO:0000256" key="7">
    <source>
        <dbReference type="ARBA" id="ARBA00022777"/>
    </source>
</evidence>
<keyword evidence="8" id="KW-0067">ATP-binding</keyword>
<dbReference type="PANTHER" id="PTHR12358:SF106">
    <property type="entry name" value="LIPID KINASE YEGS"/>
    <property type="match status" value="1"/>
</dbReference>
<evidence type="ECO:0000259" key="13">
    <source>
        <dbReference type="PROSITE" id="PS50146"/>
    </source>
</evidence>
<dbReference type="RefSeq" id="WP_353531106.1">
    <property type="nucleotide sequence ID" value="NZ_JBBMEX010000010.1"/>
</dbReference>
<dbReference type="Pfam" id="PF19279">
    <property type="entry name" value="YegS_C"/>
    <property type="match status" value="1"/>
</dbReference>
<dbReference type="Gene3D" id="2.60.200.40">
    <property type="match status" value="1"/>
</dbReference>
<dbReference type="InterPro" id="IPR001206">
    <property type="entry name" value="Diacylglycerol_kinase_cat_dom"/>
</dbReference>
<dbReference type="Gene3D" id="3.40.50.10330">
    <property type="entry name" value="Probable inorganic polyphosphate/atp-NAD kinase, domain 1"/>
    <property type="match status" value="1"/>
</dbReference>
<dbReference type="Pfam" id="PF00781">
    <property type="entry name" value="DAGK_cat"/>
    <property type="match status" value="1"/>
</dbReference>
<protein>
    <submittedName>
        <fullName evidence="14">Diacylglycerol kinase family protein</fullName>
    </submittedName>
</protein>
<feature type="domain" description="DAGKc" evidence="13">
    <location>
        <begin position="1"/>
        <end position="130"/>
    </location>
</feature>
<dbReference type="SUPFAM" id="SSF111331">
    <property type="entry name" value="NAD kinase/diacylglycerol kinase-like"/>
    <property type="match status" value="1"/>
</dbReference>
<evidence type="ECO:0000256" key="1">
    <source>
        <dbReference type="ARBA" id="ARBA00001946"/>
    </source>
</evidence>
<evidence type="ECO:0000256" key="6">
    <source>
        <dbReference type="ARBA" id="ARBA00022741"/>
    </source>
</evidence>
<evidence type="ECO:0000256" key="2">
    <source>
        <dbReference type="ARBA" id="ARBA00005983"/>
    </source>
</evidence>
<evidence type="ECO:0000256" key="10">
    <source>
        <dbReference type="ARBA" id="ARBA00023098"/>
    </source>
</evidence>
<evidence type="ECO:0000256" key="9">
    <source>
        <dbReference type="ARBA" id="ARBA00022842"/>
    </source>
</evidence>
<dbReference type="InterPro" id="IPR050187">
    <property type="entry name" value="Lipid_Phosphate_FormReg"/>
</dbReference>
<dbReference type="SMART" id="SM00046">
    <property type="entry name" value="DAGKc"/>
    <property type="match status" value="1"/>
</dbReference>
<gene>
    <name evidence="14" type="ORF">WMO43_10305</name>
</gene>
<evidence type="ECO:0000313" key="15">
    <source>
        <dbReference type="Proteomes" id="UP001454489"/>
    </source>
</evidence>
<dbReference type="PROSITE" id="PS50146">
    <property type="entry name" value="DAGK"/>
    <property type="match status" value="1"/>
</dbReference>
<evidence type="ECO:0000256" key="11">
    <source>
        <dbReference type="ARBA" id="ARBA00023209"/>
    </source>
</evidence>
<organism evidence="14 15">
    <name type="scientific">Maccoyibacter intestinihominis</name>
    <dbReference type="NCBI Taxonomy" id="3133499"/>
    <lineage>
        <taxon>Bacteria</taxon>
        <taxon>Bacillati</taxon>
        <taxon>Bacillota</taxon>
        <taxon>Clostridia</taxon>
        <taxon>Lachnospirales</taxon>
        <taxon>Lachnospiraceae</taxon>
        <taxon>Maccoyibacter</taxon>
    </lineage>
</organism>
<dbReference type="Proteomes" id="UP001454489">
    <property type="component" value="Unassembled WGS sequence"/>
</dbReference>
<name>A0ABV1HEX3_9FIRM</name>
<comment type="caution">
    <text evidence="14">The sequence shown here is derived from an EMBL/GenBank/DDBJ whole genome shotgun (WGS) entry which is preliminary data.</text>
</comment>
<sequence length="296" mass="32901">MKKLLFVVNGHSGKGQIKNKLLDIIDIMIKEGYHVQVHTTQEREDATKVVREQAKYYDLVVCSGGDGTLDEAVTGMMQSEVRTPLGYIPAGSTNDFANSLEIPKDMIQAAKTAVLGVPFSCDVGEFNGDYFIYVAAFGIFTDVSYATSQELKNALGHVAYILEGAKRLYTIKTYHMRVEYDGNEIEGDFLLGMITNSTSVGGFKNMTGKDVKLDDGLFEVTLIHKPKNIIELNTIIASLTNLKDETDLIDSFRADSVKFYSEEEIPWTLDGEFGGDHKEVQIKDHCKAVDIMINEK</sequence>
<dbReference type="GO" id="GO:0016301">
    <property type="term" value="F:kinase activity"/>
    <property type="evidence" value="ECO:0007669"/>
    <property type="project" value="UniProtKB-KW"/>
</dbReference>
<dbReference type="InterPro" id="IPR017438">
    <property type="entry name" value="ATP-NAD_kinase_N"/>
</dbReference>